<evidence type="ECO:0000256" key="17">
    <source>
        <dbReference type="PROSITE-ProRule" id="PRU10141"/>
    </source>
</evidence>
<dbReference type="InterPro" id="IPR050823">
    <property type="entry name" value="Plant_Ser_Thr_Prot_Kinase"/>
</dbReference>
<dbReference type="PROSITE" id="PS00108">
    <property type="entry name" value="PROTEIN_KINASE_ST"/>
    <property type="match status" value="1"/>
</dbReference>
<feature type="domain" description="Protein kinase" evidence="18">
    <location>
        <begin position="488"/>
        <end position="773"/>
    </location>
</feature>
<dbReference type="SMART" id="SM00248">
    <property type="entry name" value="ANK"/>
    <property type="match status" value="6"/>
</dbReference>
<dbReference type="PROSITE" id="PS50297">
    <property type="entry name" value="ANK_REP_REGION"/>
    <property type="match status" value="3"/>
</dbReference>
<dbReference type="SUPFAM" id="SSF56112">
    <property type="entry name" value="Protein kinase-like (PK-like)"/>
    <property type="match status" value="1"/>
</dbReference>
<dbReference type="GO" id="GO:0004674">
    <property type="term" value="F:protein serine/threonine kinase activity"/>
    <property type="evidence" value="ECO:0007669"/>
    <property type="project" value="UniProtKB-KW"/>
</dbReference>
<keyword evidence="11" id="KW-0611">Plant defense</keyword>
<evidence type="ECO:0000256" key="10">
    <source>
        <dbReference type="ARBA" id="ARBA00022786"/>
    </source>
</evidence>
<keyword evidence="4" id="KW-0808">Transferase</keyword>
<comment type="caution">
    <text evidence="20">The sequence shown here is derived from an EMBL/GenBank/DDBJ whole genome shotgun (WGS) entry which is preliminary data.</text>
</comment>
<comment type="catalytic activity">
    <reaction evidence="1">
        <text>S-ubiquitinyl-[E2 ubiquitin-conjugating enzyme]-L-cysteine + [acceptor protein]-L-lysine = [E2 ubiquitin-conjugating enzyme]-L-cysteine + N(6)-ubiquitinyl-[acceptor protein]-L-lysine.</text>
        <dbReference type="EC" id="2.3.2.27"/>
    </reaction>
</comment>
<sequence length="785" mass="86372">MGQNPSCRRPSIDHDFSSAVRSGDLKFVQSILQKDPEVLRRNTSSDRDSPYHIAAAYGHVEILSVFLDQSDIPDTLNKHKQTPLMVAAMQGKISCVEKLLHTGANILMFDSVNERTCLHHAAYYGHSDCLEAILQAASHSKRISASWGVARFVNLRDSKGLTSLHLAAKQGKAACLRLLLDSGALIDTSTGFLGSHRSAPLHLAARRGSLDCVCELLARGADRLQMDSIGRTPYAIALRRNHFCAALLNPSSEEPLVWPSRLRIIVELEPSAKLLLETALVEANRQRQRIILNRAAHAWSPTDLFEESVVGDESHGGNLELCCICFDRACSIEVQDCGHRMCAHCTLALCCLKKSYSSNGISPPPACPFCRCKIASLVATKKRGTEEEETEYSSKEPLRLSGIIDQKVLNLVFMGNCCGDQVKAANPSYSTSGMNSKYSTKDQTGISTSSSKVSMNFMRTMPSEGEILQSSNVKCFTYNDLKIATRNFRLDTVVGEGGFGSVFKGWIDEHTFAATKPGTGMTIAVKKLSQESFQGHKEWLAEINYLGQLCHSNLVKLIGYCVEDEHHLLVYEFMSRGSLENHLFRRGSSSQPLGWKLRMKVALGAAKGLAFLHSTEAKVIYRDFKASNVLLDSDYNAKLSDFGLAKDGPTGDKSHVSTRVMGTYGYAAPEYLATGHLSTKSDVYSFGVVLVEILSGRRAIDKNRPSGEQNLIEWARPYLSNKRKISRILDNWPDGQYPLGEAQKVAALALQCLSFDVKCRPSMNQVVSALEQIEASNNTTKKSPA</sequence>
<reference evidence="20 21" key="1">
    <citation type="journal article" date="2020" name="Nat. Food">
        <title>A phased Vanilla planifolia genome enables genetic improvement of flavour and production.</title>
        <authorList>
            <person name="Hasing T."/>
            <person name="Tang H."/>
            <person name="Brym M."/>
            <person name="Khazi F."/>
            <person name="Huang T."/>
            <person name="Chambers A.H."/>
        </authorList>
    </citation>
    <scope>NUCLEOTIDE SEQUENCE [LARGE SCALE GENOMIC DNA]</scope>
    <source>
        <tissue evidence="20">Leaf</tissue>
    </source>
</reference>
<dbReference type="GO" id="GO:0006952">
    <property type="term" value="P:defense response"/>
    <property type="evidence" value="ECO:0007669"/>
    <property type="project" value="UniProtKB-KW"/>
</dbReference>
<dbReference type="OrthoDB" id="433501at2759"/>
<dbReference type="InterPro" id="IPR008271">
    <property type="entry name" value="Ser/Thr_kinase_AS"/>
</dbReference>
<dbReference type="Pfam" id="PF00023">
    <property type="entry name" value="Ank"/>
    <property type="match status" value="1"/>
</dbReference>
<dbReference type="Proteomes" id="UP000636800">
    <property type="component" value="Chromosome 1"/>
</dbReference>
<dbReference type="InterPro" id="IPR036770">
    <property type="entry name" value="Ankyrin_rpt-contain_sf"/>
</dbReference>
<keyword evidence="5" id="KW-0479">Metal-binding</keyword>
<dbReference type="InterPro" id="IPR056760">
    <property type="entry name" value="RING_XB3-like"/>
</dbReference>
<dbReference type="SUPFAM" id="SSF48403">
    <property type="entry name" value="Ankyrin repeat"/>
    <property type="match status" value="1"/>
</dbReference>
<dbReference type="GO" id="GO:0008270">
    <property type="term" value="F:zinc ion binding"/>
    <property type="evidence" value="ECO:0007669"/>
    <property type="project" value="UniProtKB-KW"/>
</dbReference>
<dbReference type="PROSITE" id="PS00107">
    <property type="entry name" value="PROTEIN_KINASE_ATP"/>
    <property type="match status" value="1"/>
</dbReference>
<dbReference type="InterPro" id="IPR001245">
    <property type="entry name" value="Ser-Thr/Tyr_kinase_cat_dom"/>
</dbReference>
<keyword evidence="13 17" id="KW-0067">ATP-binding</keyword>
<feature type="domain" description="RING-type" evidence="19">
    <location>
        <begin position="322"/>
        <end position="371"/>
    </location>
</feature>
<dbReference type="Pfam" id="PF24921">
    <property type="entry name" value="RING_XB3-XBAT31"/>
    <property type="match status" value="1"/>
</dbReference>
<name>A0A835VHA2_VANPL</name>
<dbReference type="PANTHER" id="PTHR45621">
    <property type="entry name" value="OS01G0588500 PROTEIN-RELATED"/>
    <property type="match status" value="1"/>
</dbReference>
<dbReference type="PROSITE" id="PS50011">
    <property type="entry name" value="PROTEIN_KINASE_DOM"/>
    <property type="match status" value="1"/>
</dbReference>
<dbReference type="Pfam" id="PF12796">
    <property type="entry name" value="Ank_2"/>
    <property type="match status" value="2"/>
</dbReference>
<keyword evidence="12" id="KW-0862">Zinc</keyword>
<accession>A0A835VHA2</accession>
<evidence type="ECO:0000256" key="1">
    <source>
        <dbReference type="ARBA" id="ARBA00000900"/>
    </source>
</evidence>
<dbReference type="Gene3D" id="3.30.200.20">
    <property type="entry name" value="Phosphorylase Kinase, domain 1"/>
    <property type="match status" value="1"/>
</dbReference>
<keyword evidence="6" id="KW-0677">Repeat</keyword>
<dbReference type="AlphaFoldDB" id="A0A835VHA2"/>
<evidence type="ECO:0000256" key="3">
    <source>
        <dbReference type="ARBA" id="ARBA00022527"/>
    </source>
</evidence>
<dbReference type="Gene3D" id="1.25.40.20">
    <property type="entry name" value="Ankyrin repeat-containing domain"/>
    <property type="match status" value="2"/>
</dbReference>
<evidence type="ECO:0000259" key="18">
    <source>
        <dbReference type="PROSITE" id="PS50011"/>
    </source>
</evidence>
<keyword evidence="7 17" id="KW-0547">Nucleotide-binding</keyword>
<keyword evidence="21" id="KW-1185">Reference proteome</keyword>
<dbReference type="InterPro" id="IPR000719">
    <property type="entry name" value="Prot_kinase_dom"/>
</dbReference>
<organism evidence="20 21">
    <name type="scientific">Vanilla planifolia</name>
    <name type="common">Vanilla</name>
    <dbReference type="NCBI Taxonomy" id="51239"/>
    <lineage>
        <taxon>Eukaryota</taxon>
        <taxon>Viridiplantae</taxon>
        <taxon>Streptophyta</taxon>
        <taxon>Embryophyta</taxon>
        <taxon>Tracheophyta</taxon>
        <taxon>Spermatophyta</taxon>
        <taxon>Magnoliopsida</taxon>
        <taxon>Liliopsida</taxon>
        <taxon>Asparagales</taxon>
        <taxon>Orchidaceae</taxon>
        <taxon>Vanilloideae</taxon>
        <taxon>Vanilleae</taxon>
        <taxon>Vanilla</taxon>
    </lineage>
</organism>
<evidence type="ECO:0000256" key="8">
    <source>
        <dbReference type="ARBA" id="ARBA00022771"/>
    </source>
</evidence>
<evidence type="ECO:0000313" key="21">
    <source>
        <dbReference type="Proteomes" id="UP000636800"/>
    </source>
</evidence>
<evidence type="ECO:0000256" key="14">
    <source>
        <dbReference type="ARBA" id="ARBA00023043"/>
    </source>
</evidence>
<comment type="pathway">
    <text evidence="2">Protein modification; protein ubiquitination.</text>
</comment>
<evidence type="ECO:0000256" key="5">
    <source>
        <dbReference type="ARBA" id="ARBA00022723"/>
    </source>
</evidence>
<dbReference type="InterPro" id="IPR017441">
    <property type="entry name" value="Protein_kinase_ATP_BS"/>
</dbReference>
<evidence type="ECO:0000256" key="12">
    <source>
        <dbReference type="ARBA" id="ARBA00022833"/>
    </source>
</evidence>
<evidence type="ECO:0000256" key="11">
    <source>
        <dbReference type="ARBA" id="ARBA00022821"/>
    </source>
</evidence>
<dbReference type="FunFam" id="3.30.200.20:FF:000228">
    <property type="entry name" value="Serine/threonine-protein kinase BIK1"/>
    <property type="match status" value="1"/>
</dbReference>
<feature type="repeat" description="ANK" evidence="15">
    <location>
        <begin position="196"/>
        <end position="228"/>
    </location>
</feature>
<evidence type="ECO:0000313" key="20">
    <source>
        <dbReference type="EMBL" id="KAG0496990.1"/>
    </source>
</evidence>
<evidence type="ECO:0000256" key="16">
    <source>
        <dbReference type="PROSITE-ProRule" id="PRU00175"/>
    </source>
</evidence>
<evidence type="ECO:0000256" key="4">
    <source>
        <dbReference type="ARBA" id="ARBA00022679"/>
    </source>
</evidence>
<evidence type="ECO:0000259" key="19">
    <source>
        <dbReference type="PROSITE" id="PS50089"/>
    </source>
</evidence>
<dbReference type="Pfam" id="PF07714">
    <property type="entry name" value="PK_Tyr_Ser-Thr"/>
    <property type="match status" value="1"/>
</dbReference>
<dbReference type="FunFam" id="1.10.510.10:FF:000258">
    <property type="entry name" value="Probable serine/threonine-protein kinase PBL8"/>
    <property type="match status" value="1"/>
</dbReference>
<dbReference type="GO" id="GO:0005524">
    <property type="term" value="F:ATP binding"/>
    <property type="evidence" value="ECO:0007669"/>
    <property type="project" value="UniProtKB-UniRule"/>
</dbReference>
<evidence type="ECO:0000256" key="13">
    <source>
        <dbReference type="ARBA" id="ARBA00022840"/>
    </source>
</evidence>
<evidence type="ECO:0000256" key="7">
    <source>
        <dbReference type="ARBA" id="ARBA00022741"/>
    </source>
</evidence>
<keyword evidence="3" id="KW-0723">Serine/threonine-protein kinase</keyword>
<evidence type="ECO:0000256" key="2">
    <source>
        <dbReference type="ARBA" id="ARBA00004906"/>
    </source>
</evidence>
<keyword evidence="14 15" id="KW-0040">ANK repeat</keyword>
<dbReference type="InterPro" id="IPR011009">
    <property type="entry name" value="Kinase-like_dom_sf"/>
</dbReference>
<dbReference type="Gene3D" id="1.10.510.10">
    <property type="entry name" value="Transferase(Phosphotransferase) domain 1"/>
    <property type="match status" value="1"/>
</dbReference>
<dbReference type="InterPro" id="IPR002110">
    <property type="entry name" value="Ankyrin_rpt"/>
</dbReference>
<dbReference type="GO" id="GO:0061630">
    <property type="term" value="F:ubiquitin protein ligase activity"/>
    <property type="evidence" value="ECO:0007669"/>
    <property type="project" value="UniProtKB-EC"/>
</dbReference>
<feature type="repeat" description="ANK" evidence="15">
    <location>
        <begin position="159"/>
        <end position="191"/>
    </location>
</feature>
<dbReference type="PROSITE" id="PS50089">
    <property type="entry name" value="ZF_RING_2"/>
    <property type="match status" value="1"/>
</dbReference>
<dbReference type="PROSITE" id="PS50088">
    <property type="entry name" value="ANK_REPEAT"/>
    <property type="match status" value="3"/>
</dbReference>
<keyword evidence="9" id="KW-0418">Kinase</keyword>
<evidence type="ECO:0000256" key="9">
    <source>
        <dbReference type="ARBA" id="ARBA00022777"/>
    </source>
</evidence>
<dbReference type="CDD" id="cd14066">
    <property type="entry name" value="STKc_IRAK"/>
    <property type="match status" value="1"/>
</dbReference>
<feature type="repeat" description="ANK" evidence="15">
    <location>
        <begin position="79"/>
        <end position="111"/>
    </location>
</feature>
<protein>
    <submittedName>
        <fullName evidence="20">Uncharacterized protein</fullName>
    </submittedName>
</protein>
<dbReference type="SUPFAM" id="SSF57850">
    <property type="entry name" value="RING/U-box"/>
    <property type="match status" value="1"/>
</dbReference>
<evidence type="ECO:0000256" key="6">
    <source>
        <dbReference type="ARBA" id="ARBA00022737"/>
    </source>
</evidence>
<dbReference type="EMBL" id="JADCNL010000001">
    <property type="protein sequence ID" value="KAG0496990.1"/>
    <property type="molecule type" value="Genomic_DNA"/>
</dbReference>
<keyword evidence="8 16" id="KW-0863">Zinc-finger</keyword>
<dbReference type="InterPro" id="IPR001841">
    <property type="entry name" value="Znf_RING"/>
</dbReference>
<evidence type="ECO:0000256" key="15">
    <source>
        <dbReference type="PROSITE-ProRule" id="PRU00023"/>
    </source>
</evidence>
<feature type="binding site" evidence="17">
    <location>
        <position position="527"/>
    </location>
    <ligand>
        <name>ATP</name>
        <dbReference type="ChEBI" id="CHEBI:30616"/>
    </ligand>
</feature>
<proteinExistence type="predicted"/>
<keyword evidence="10" id="KW-0833">Ubl conjugation pathway</keyword>
<gene>
    <name evidence="20" type="ORF">HPP92_001681</name>
</gene>